<dbReference type="InterPro" id="IPR002933">
    <property type="entry name" value="Peptidase_M20"/>
</dbReference>
<feature type="signal peptide" evidence="3">
    <location>
        <begin position="1"/>
        <end position="32"/>
    </location>
</feature>
<evidence type="ECO:0000259" key="4">
    <source>
        <dbReference type="Pfam" id="PF07687"/>
    </source>
</evidence>
<dbReference type="PIRSF" id="PIRSF005962">
    <property type="entry name" value="Pept_M20D_amidohydro"/>
    <property type="match status" value="1"/>
</dbReference>
<feature type="binding site" evidence="2">
    <location>
        <position position="421"/>
    </location>
    <ligand>
        <name>Mn(2+)</name>
        <dbReference type="ChEBI" id="CHEBI:29035"/>
        <label>2</label>
    </ligand>
</feature>
<dbReference type="EMBL" id="CP006704">
    <property type="protein sequence ID" value="AIJ49185.1"/>
    <property type="molecule type" value="Genomic_DNA"/>
</dbReference>
<dbReference type="Gene3D" id="3.30.70.360">
    <property type="match status" value="1"/>
</dbReference>
<dbReference type="Pfam" id="PF07687">
    <property type="entry name" value="M20_dimer"/>
    <property type="match status" value="1"/>
</dbReference>
<dbReference type="KEGG" id="ctes:O987_25575"/>
<dbReference type="GO" id="GO:0050118">
    <property type="term" value="F:N-acetyldiaminopimelate deacetylase activity"/>
    <property type="evidence" value="ECO:0007669"/>
    <property type="project" value="UniProtKB-ARBA"/>
</dbReference>
<reference evidence="5 6" key="1">
    <citation type="journal article" date="2014" name="Genome Announc.">
        <title>Complete Genome Sequence of Polychlorinated Biphenyl Degrader Comamonas testosteroni TK102 (NBRC 109938).</title>
        <authorList>
            <person name="Fukuda K."/>
            <person name="Hosoyama A."/>
            <person name="Tsuchikane K."/>
            <person name="Ohji S."/>
            <person name="Yamazoe A."/>
            <person name="Fujita N."/>
            <person name="Shintani M."/>
            <person name="Kimbara K."/>
        </authorList>
    </citation>
    <scope>NUCLEOTIDE SEQUENCE [LARGE SCALE GENOMIC DNA]</scope>
    <source>
        <strain evidence="5">TK102</strain>
    </source>
</reference>
<keyword evidence="3" id="KW-0732">Signal</keyword>
<dbReference type="InterPro" id="IPR011650">
    <property type="entry name" value="Peptidase_M20_dimer"/>
</dbReference>
<protein>
    <submittedName>
        <fullName evidence="5">Peptidase M20</fullName>
    </submittedName>
</protein>
<dbReference type="NCBIfam" id="TIGR01891">
    <property type="entry name" value="amidohydrolases"/>
    <property type="match status" value="1"/>
</dbReference>
<sequence length="449" mass="47980">MKPTTAPHMHPSLTRKFCAVAALAVTLGSAQAAELDPQPLKPQLQQLIAQMYPQMRGIYEDLHANPELGFQETRTAAKLAAEMRKLGFEVTEGIGKTGLVAIYRNGAGPTVMVRTELDALPMEEKTGLPYASRAKAQYNGKESFVAHSCGHDMHMTSWLGTAQALLGLKRQWKGTLMFVAQPSEETVTGAKAMLADGLFKKFGKPDYAFALHTGSMPYGTVGYVAGAATSNSDSLDITFHGRGSHGSMPDKGIDPVLMASRFVVDVQGVVSREKDPMEFGVVTVGAFNAGSAGNIIPDQARLLGTIRSYKSEVRSKLHDGIERSAKAQAAMSGAPAPEIKLTKGSDAVVNDAALVNRTVRLFKAALGDKNVLPIPPATASEDFSDFINQGVPSMFYILGVSDPQKVAQASQPGGKPLPFNHSPFFAPEPEPTFKTGVETMTLAVMNVMQ</sequence>
<feature type="binding site" evidence="2">
    <location>
        <position position="185"/>
    </location>
    <ligand>
        <name>Mn(2+)</name>
        <dbReference type="ChEBI" id="CHEBI:29035"/>
        <label>2</label>
    </ligand>
</feature>
<dbReference type="Proteomes" id="UP000028782">
    <property type="component" value="Chromosome"/>
</dbReference>
<dbReference type="SUPFAM" id="SSF53187">
    <property type="entry name" value="Zn-dependent exopeptidases"/>
    <property type="match status" value="1"/>
</dbReference>
<evidence type="ECO:0000256" key="3">
    <source>
        <dbReference type="SAM" id="SignalP"/>
    </source>
</evidence>
<feature type="chain" id="PRO_5001716206" evidence="3">
    <location>
        <begin position="33"/>
        <end position="449"/>
    </location>
</feature>
<dbReference type="AlphaFoldDB" id="A0A076PZD3"/>
<dbReference type="SUPFAM" id="SSF55031">
    <property type="entry name" value="Bacterial exopeptidase dimerisation domain"/>
    <property type="match status" value="1"/>
</dbReference>
<name>A0A076PZD3_COMTE</name>
<dbReference type="Pfam" id="PF01546">
    <property type="entry name" value="Peptidase_M20"/>
    <property type="match status" value="1"/>
</dbReference>
<dbReference type="FunFam" id="3.30.70.360:FF:000001">
    <property type="entry name" value="N-acetyldiaminopimelate deacetylase"/>
    <property type="match status" value="1"/>
</dbReference>
<feature type="domain" description="Peptidase M20 dimerisation" evidence="4">
    <location>
        <begin position="229"/>
        <end position="327"/>
    </location>
</feature>
<evidence type="ECO:0000313" key="6">
    <source>
        <dbReference type="Proteomes" id="UP000028782"/>
    </source>
</evidence>
<evidence type="ECO:0000256" key="1">
    <source>
        <dbReference type="ARBA" id="ARBA00022801"/>
    </source>
</evidence>
<keyword evidence="1" id="KW-0378">Hydrolase</keyword>
<gene>
    <name evidence="5" type="ORF">O987_25575</name>
</gene>
<keyword evidence="2" id="KW-0479">Metal-binding</keyword>
<dbReference type="GO" id="GO:0019877">
    <property type="term" value="P:diaminopimelate biosynthetic process"/>
    <property type="evidence" value="ECO:0007669"/>
    <property type="project" value="UniProtKB-ARBA"/>
</dbReference>
<comment type="cofactor">
    <cofactor evidence="2">
        <name>Mn(2+)</name>
        <dbReference type="ChEBI" id="CHEBI:29035"/>
    </cofactor>
    <text evidence="2">The Mn(2+) ion enhances activity.</text>
</comment>
<dbReference type="InterPro" id="IPR036264">
    <property type="entry name" value="Bact_exopeptidase_dim_dom"/>
</dbReference>
<feature type="binding site" evidence="2">
    <location>
        <position position="151"/>
    </location>
    <ligand>
        <name>Mn(2+)</name>
        <dbReference type="ChEBI" id="CHEBI:29035"/>
        <label>2</label>
    </ligand>
</feature>
<dbReference type="InterPro" id="IPR017439">
    <property type="entry name" value="Amidohydrolase"/>
</dbReference>
<dbReference type="GO" id="GO:0046872">
    <property type="term" value="F:metal ion binding"/>
    <property type="evidence" value="ECO:0007669"/>
    <property type="project" value="UniProtKB-KW"/>
</dbReference>
<keyword evidence="2" id="KW-0464">Manganese</keyword>
<proteinExistence type="predicted"/>
<organism evidence="5 6">
    <name type="scientific">Comamonas testosteroni TK102</name>
    <dbReference type="NCBI Taxonomy" id="1392005"/>
    <lineage>
        <taxon>Bacteria</taxon>
        <taxon>Pseudomonadati</taxon>
        <taxon>Pseudomonadota</taxon>
        <taxon>Betaproteobacteria</taxon>
        <taxon>Burkholderiales</taxon>
        <taxon>Comamonadaceae</taxon>
        <taxon>Comamonas</taxon>
    </lineage>
</organism>
<dbReference type="PANTHER" id="PTHR11014">
    <property type="entry name" value="PEPTIDASE M20 FAMILY MEMBER"/>
    <property type="match status" value="1"/>
</dbReference>
<evidence type="ECO:0000256" key="2">
    <source>
        <dbReference type="PIRSR" id="PIRSR005962-1"/>
    </source>
</evidence>
<accession>A0A076PZD3</accession>
<dbReference type="PANTHER" id="PTHR11014:SF63">
    <property type="entry name" value="METALLOPEPTIDASE, PUTATIVE (AFU_ORTHOLOGUE AFUA_6G09600)-RELATED"/>
    <property type="match status" value="1"/>
</dbReference>
<feature type="binding site" evidence="2">
    <location>
        <position position="149"/>
    </location>
    <ligand>
        <name>Mn(2+)</name>
        <dbReference type="ChEBI" id="CHEBI:29035"/>
        <label>2</label>
    </ligand>
</feature>
<evidence type="ECO:0000313" key="5">
    <source>
        <dbReference type="EMBL" id="AIJ49185.1"/>
    </source>
</evidence>
<dbReference type="Gene3D" id="3.40.630.10">
    <property type="entry name" value="Zn peptidases"/>
    <property type="match status" value="1"/>
</dbReference>
<dbReference type="HOGENOM" id="CLU_023257_6_0_4"/>
<feature type="binding site" evidence="2">
    <location>
        <position position="212"/>
    </location>
    <ligand>
        <name>Mn(2+)</name>
        <dbReference type="ChEBI" id="CHEBI:29035"/>
        <label>2</label>
    </ligand>
</feature>